<comment type="caution">
    <text evidence="4">The sequence shown here is derived from an EMBL/GenBank/DDBJ whole genome shotgun (WGS) entry which is preliminary data.</text>
</comment>
<gene>
    <name evidence="4" type="ORF">FHR04_05850</name>
    <name evidence="3" type="ORF">HNQ04_002077</name>
</gene>
<evidence type="ECO:0000256" key="2">
    <source>
        <dbReference type="SAM" id="SignalP"/>
    </source>
</evidence>
<accession>A0A5C4Y8J7</accession>
<dbReference type="Proteomes" id="UP000313988">
    <property type="component" value="Unassembled WGS sequence"/>
</dbReference>
<keyword evidence="6" id="KW-1185">Reference proteome</keyword>
<dbReference type="AlphaFoldDB" id="A0A5C4Y8J7"/>
<keyword evidence="2" id="KW-0732">Signal</keyword>
<dbReference type="EMBL" id="JACHEW010000009">
    <property type="protein sequence ID" value="MBB6016822.1"/>
    <property type="molecule type" value="Genomic_DNA"/>
</dbReference>
<dbReference type="EMBL" id="VDMO01000005">
    <property type="protein sequence ID" value="TNM71889.1"/>
    <property type="molecule type" value="Genomic_DNA"/>
</dbReference>
<keyword evidence="1" id="KW-1133">Transmembrane helix</keyword>
<protein>
    <submittedName>
        <fullName evidence="3">NADPH-dependent curcumin reductase CurA</fullName>
    </submittedName>
</protein>
<sequence length="134" mass="13589">MRKYPLSILALLLISIALAQDAIPGVPSEYQAIVTLIVSLATGYVVLALTAICKKWFGTKGPTTVGVSAALSLLAGFGFTAYAALAVRGDLPWTQALLSAALGFIGANGAYIARVFAASSALKTAAAEGAKDSA</sequence>
<name>A0A5C4Y8J7_9DEIO</name>
<organism evidence="4 5">
    <name type="scientific">Deinococcus radiopugnans ATCC 19172</name>
    <dbReference type="NCBI Taxonomy" id="585398"/>
    <lineage>
        <taxon>Bacteria</taxon>
        <taxon>Thermotogati</taxon>
        <taxon>Deinococcota</taxon>
        <taxon>Deinococci</taxon>
        <taxon>Deinococcales</taxon>
        <taxon>Deinococcaceae</taxon>
        <taxon>Deinococcus</taxon>
    </lineage>
</organism>
<dbReference type="RefSeq" id="WP_139401533.1">
    <property type="nucleotide sequence ID" value="NZ_JACHEW010000009.1"/>
</dbReference>
<feature type="signal peptide" evidence="2">
    <location>
        <begin position="1"/>
        <end position="19"/>
    </location>
</feature>
<reference evidence="3 6" key="2">
    <citation type="submission" date="2020-08" db="EMBL/GenBank/DDBJ databases">
        <title>Genomic Encyclopedia of Type Strains, Phase IV (KMG-IV): sequencing the most valuable type-strain genomes for metagenomic binning, comparative biology and taxonomic classification.</title>
        <authorList>
            <person name="Goeker M."/>
        </authorList>
    </citation>
    <scope>NUCLEOTIDE SEQUENCE [LARGE SCALE GENOMIC DNA]</scope>
    <source>
        <strain evidence="3 6">DSM 12027</strain>
    </source>
</reference>
<keyword evidence="1" id="KW-0472">Membrane</keyword>
<evidence type="ECO:0000313" key="5">
    <source>
        <dbReference type="Proteomes" id="UP000313988"/>
    </source>
</evidence>
<evidence type="ECO:0000256" key="1">
    <source>
        <dbReference type="SAM" id="Phobius"/>
    </source>
</evidence>
<evidence type="ECO:0000313" key="3">
    <source>
        <dbReference type="EMBL" id="MBB6016822.1"/>
    </source>
</evidence>
<reference evidence="4 5" key="1">
    <citation type="submission" date="2019-06" db="EMBL/GenBank/DDBJ databases">
        <title>Genome sequence of Deinococcus radiopugnans ATCC 19172.</title>
        <authorList>
            <person name="Maclea K.S."/>
            <person name="Maynard C.R."/>
        </authorList>
    </citation>
    <scope>NUCLEOTIDE SEQUENCE [LARGE SCALE GENOMIC DNA]</scope>
    <source>
        <strain evidence="4 5">ATCC 19172</strain>
    </source>
</reference>
<keyword evidence="1" id="KW-0812">Transmembrane</keyword>
<feature type="transmembrane region" description="Helical" evidence="1">
    <location>
        <begin position="93"/>
        <end position="113"/>
    </location>
</feature>
<dbReference type="Proteomes" id="UP000629870">
    <property type="component" value="Unassembled WGS sequence"/>
</dbReference>
<proteinExistence type="predicted"/>
<evidence type="ECO:0000313" key="6">
    <source>
        <dbReference type="Proteomes" id="UP000629870"/>
    </source>
</evidence>
<feature type="transmembrane region" description="Helical" evidence="1">
    <location>
        <begin position="29"/>
        <end position="53"/>
    </location>
</feature>
<evidence type="ECO:0000313" key="4">
    <source>
        <dbReference type="EMBL" id="TNM71889.1"/>
    </source>
</evidence>
<dbReference type="OrthoDB" id="9968144at2"/>
<feature type="transmembrane region" description="Helical" evidence="1">
    <location>
        <begin position="65"/>
        <end position="87"/>
    </location>
</feature>
<feature type="chain" id="PRO_5022726001" evidence="2">
    <location>
        <begin position="20"/>
        <end position="134"/>
    </location>
</feature>